<organism evidence="1 2">
    <name type="scientific">Cricetulus griseus</name>
    <name type="common">Chinese hamster</name>
    <name type="synonym">Cricetulus barabensis griseus</name>
    <dbReference type="NCBI Taxonomy" id="10029"/>
    <lineage>
        <taxon>Eukaryota</taxon>
        <taxon>Metazoa</taxon>
        <taxon>Chordata</taxon>
        <taxon>Craniata</taxon>
        <taxon>Vertebrata</taxon>
        <taxon>Euteleostomi</taxon>
        <taxon>Mammalia</taxon>
        <taxon>Eutheria</taxon>
        <taxon>Euarchontoglires</taxon>
        <taxon>Glires</taxon>
        <taxon>Rodentia</taxon>
        <taxon>Myomorpha</taxon>
        <taxon>Muroidea</taxon>
        <taxon>Cricetidae</taxon>
        <taxon>Cricetinae</taxon>
        <taxon>Cricetulus</taxon>
    </lineage>
</organism>
<name>G3HQC2_CRIGR</name>
<proteinExistence type="predicted"/>
<evidence type="ECO:0000313" key="2">
    <source>
        <dbReference type="Proteomes" id="UP000001075"/>
    </source>
</evidence>
<sequence>MLKARGGCVKARRVEAGGRRQELSGEGPLLLDRHCQEASSFGCVFSILEYFQKLGTSLEVENVEHNKA</sequence>
<dbReference type="InParanoid" id="G3HQC2"/>
<dbReference type="AlphaFoldDB" id="G3HQC2"/>
<gene>
    <name evidence="1" type="ORF">I79_013019</name>
</gene>
<accession>G3HQC2</accession>
<reference evidence="2" key="1">
    <citation type="journal article" date="2011" name="Nat. Biotechnol.">
        <title>The genomic sequence of the Chinese hamster ovary (CHO)-K1 cell line.</title>
        <authorList>
            <person name="Xu X."/>
            <person name="Nagarajan H."/>
            <person name="Lewis N.E."/>
            <person name="Pan S."/>
            <person name="Cai Z."/>
            <person name="Liu X."/>
            <person name="Chen W."/>
            <person name="Xie M."/>
            <person name="Wang W."/>
            <person name="Hammond S."/>
            <person name="Andersen M.R."/>
            <person name="Neff N."/>
            <person name="Passarelli B."/>
            <person name="Koh W."/>
            <person name="Fan H.C."/>
            <person name="Wang J."/>
            <person name="Gui Y."/>
            <person name="Lee K.H."/>
            <person name="Betenbaugh M.J."/>
            <person name="Quake S.R."/>
            <person name="Famili I."/>
            <person name="Palsson B.O."/>
            <person name="Wang J."/>
        </authorList>
    </citation>
    <scope>NUCLEOTIDE SEQUENCE [LARGE SCALE GENOMIC DNA]</scope>
    <source>
        <strain evidence="2">CHO K1 cell line</strain>
    </source>
</reference>
<dbReference type="EMBL" id="JH000605">
    <property type="protein sequence ID" value="EGW02247.1"/>
    <property type="molecule type" value="Genomic_DNA"/>
</dbReference>
<evidence type="ECO:0000313" key="1">
    <source>
        <dbReference type="EMBL" id="EGW02247.1"/>
    </source>
</evidence>
<dbReference type="Proteomes" id="UP000001075">
    <property type="component" value="Unassembled WGS sequence"/>
</dbReference>
<protein>
    <submittedName>
        <fullName evidence="1">Uncharacterized protein</fullName>
    </submittedName>
</protein>